<dbReference type="AlphaFoldDB" id="A0A8J4PMM7"/>
<evidence type="ECO:0000313" key="3">
    <source>
        <dbReference type="Proteomes" id="UP000695562"/>
    </source>
</evidence>
<dbReference type="InterPro" id="IPR036770">
    <property type="entry name" value="Ankyrin_rpt-contain_sf"/>
</dbReference>
<dbReference type="EMBL" id="AJWJ01000557">
    <property type="protein sequence ID" value="KAF2070014.1"/>
    <property type="molecule type" value="Genomic_DNA"/>
</dbReference>
<evidence type="ECO:0000256" key="1">
    <source>
        <dbReference type="PROSITE-ProRule" id="PRU00023"/>
    </source>
</evidence>
<feature type="repeat" description="ANK" evidence="1">
    <location>
        <begin position="33"/>
        <end position="65"/>
    </location>
</feature>
<dbReference type="PROSITE" id="PS50297">
    <property type="entry name" value="ANK_REP_REGION"/>
    <property type="match status" value="1"/>
</dbReference>
<sequence length="611" mass="68189">MAKDIFKIARKGDVAKIKKYIPGKFKATDLDKENKSLLHHAIEGEQLAMVNYLIEQGADINLRNPSYDTPILMSLKLLVKSDKQEDIVILLVNKGADLDVESRERKSVDRYVEATPKRFQVKYKDAVQLKFKAKYQPKPASAVPLIPTVQPPPLQYQTGRTTSTTTLTTALSPPLASKPAIGVIDTVEQAPIINANGATVPRPNLNLDVILPKSLLQADYEKEKDITVIWLEVAYRASLVASKSEKVRHDDILLATNECGNILVHLLSIIGNTETTSFMEDVRNQESVHSIQERVKNLKDGIQLRLFSRIDHVELIRLVAALIGSLHWMYYCWAEVSREDIERSISECALSCRVAMSSASTCSPIPYGVLTNIAKLLKNISTKIFITRNPEDAKQLSDSCLTITQTFKSLVVSSVLNDQRDTLQMNIVTLAKSIAEQLSFLKSHTATLVPSRVGACLPADQEKELCESASRQLRGSIDYYKSNKARVQLPKEDTIIPLLASIQRSISQFTLFSTLERDLQICVPAQMLAQDINEVRSIILDYVRNNSETLPEDFRDQISNAINTCAHFATQLLFSVSALVCHNRITDFSQIGYTLRGISSCSCILVDSFCF</sequence>
<dbReference type="Pfam" id="PF12796">
    <property type="entry name" value="Ank_2"/>
    <property type="match status" value="1"/>
</dbReference>
<dbReference type="SUPFAM" id="SSF48403">
    <property type="entry name" value="Ankyrin repeat"/>
    <property type="match status" value="1"/>
</dbReference>
<dbReference type="Gene3D" id="1.25.40.20">
    <property type="entry name" value="Ankyrin repeat-containing domain"/>
    <property type="match status" value="1"/>
</dbReference>
<reference evidence="2" key="1">
    <citation type="submission" date="2020-01" db="EMBL/GenBank/DDBJ databases">
        <title>Development of genomics and gene disruption for Polysphondylium violaceum indicates a role for the polyketide synthase stlB in stalk morphogenesis.</title>
        <authorList>
            <person name="Narita B."/>
            <person name="Kawabe Y."/>
            <person name="Kin K."/>
            <person name="Saito T."/>
            <person name="Gibbs R."/>
            <person name="Kuspa A."/>
            <person name="Muzny D."/>
            <person name="Queller D."/>
            <person name="Richards S."/>
            <person name="Strassman J."/>
            <person name="Sucgang R."/>
            <person name="Worley K."/>
            <person name="Schaap P."/>
        </authorList>
    </citation>
    <scope>NUCLEOTIDE SEQUENCE</scope>
    <source>
        <strain evidence="2">QSvi11</strain>
    </source>
</reference>
<protein>
    <recommendedName>
        <fullName evidence="4">Ankyrin repeat-containing protein</fullName>
    </recommendedName>
</protein>
<dbReference type="PROSITE" id="PS50088">
    <property type="entry name" value="ANK_REPEAT"/>
    <property type="match status" value="1"/>
</dbReference>
<dbReference type="OrthoDB" id="19174at2759"/>
<dbReference type="Proteomes" id="UP000695562">
    <property type="component" value="Unassembled WGS sequence"/>
</dbReference>
<gene>
    <name evidence="2" type="ORF">CYY_008671</name>
</gene>
<keyword evidence="3" id="KW-1185">Reference proteome</keyword>
<accession>A0A8J4PMM7</accession>
<dbReference type="InterPro" id="IPR002110">
    <property type="entry name" value="Ankyrin_rpt"/>
</dbReference>
<name>A0A8J4PMM7_9MYCE</name>
<keyword evidence="1" id="KW-0040">ANK repeat</keyword>
<comment type="caution">
    <text evidence="2">The sequence shown here is derived from an EMBL/GenBank/DDBJ whole genome shotgun (WGS) entry which is preliminary data.</text>
</comment>
<proteinExistence type="predicted"/>
<organism evidence="2 3">
    <name type="scientific">Polysphondylium violaceum</name>
    <dbReference type="NCBI Taxonomy" id="133409"/>
    <lineage>
        <taxon>Eukaryota</taxon>
        <taxon>Amoebozoa</taxon>
        <taxon>Evosea</taxon>
        <taxon>Eumycetozoa</taxon>
        <taxon>Dictyostelia</taxon>
        <taxon>Dictyosteliales</taxon>
        <taxon>Dictyosteliaceae</taxon>
        <taxon>Polysphondylium</taxon>
    </lineage>
</organism>
<evidence type="ECO:0008006" key="4">
    <source>
        <dbReference type="Google" id="ProtNLM"/>
    </source>
</evidence>
<dbReference type="SMART" id="SM00248">
    <property type="entry name" value="ANK"/>
    <property type="match status" value="2"/>
</dbReference>
<evidence type="ECO:0000313" key="2">
    <source>
        <dbReference type="EMBL" id="KAF2070014.1"/>
    </source>
</evidence>